<feature type="non-terminal residue" evidence="2">
    <location>
        <position position="1"/>
    </location>
</feature>
<keyword evidence="3" id="KW-1185">Reference proteome</keyword>
<dbReference type="Proteomes" id="UP001140091">
    <property type="component" value="Unassembled WGS sequence"/>
</dbReference>
<evidence type="ECO:0000256" key="1">
    <source>
        <dbReference type="SAM" id="MobiDB-lite"/>
    </source>
</evidence>
<evidence type="ECO:0008006" key="4">
    <source>
        <dbReference type="Google" id="ProtNLM"/>
    </source>
</evidence>
<comment type="caution">
    <text evidence="2">The sequence shown here is derived from an EMBL/GenBank/DDBJ whole genome shotgun (WGS) entry which is preliminary data.</text>
</comment>
<reference evidence="2" key="1">
    <citation type="submission" date="2022-06" db="EMBL/GenBank/DDBJ databases">
        <title>Genome Sequence of Candolleomyces eurysporus.</title>
        <authorList>
            <person name="Buettner E."/>
        </authorList>
    </citation>
    <scope>NUCLEOTIDE SEQUENCE</scope>
    <source>
        <strain evidence="2">VTCC 930004</strain>
    </source>
</reference>
<dbReference type="AlphaFoldDB" id="A0A9W8JB30"/>
<feature type="region of interest" description="Disordered" evidence="1">
    <location>
        <begin position="34"/>
        <end position="68"/>
    </location>
</feature>
<gene>
    <name evidence="2" type="ORF">H1R20_g4499</name>
</gene>
<dbReference type="EMBL" id="JANBPK010000769">
    <property type="protein sequence ID" value="KAJ2932591.1"/>
    <property type="molecule type" value="Genomic_DNA"/>
</dbReference>
<organism evidence="2 3">
    <name type="scientific">Candolleomyces eurysporus</name>
    <dbReference type="NCBI Taxonomy" id="2828524"/>
    <lineage>
        <taxon>Eukaryota</taxon>
        <taxon>Fungi</taxon>
        <taxon>Dikarya</taxon>
        <taxon>Basidiomycota</taxon>
        <taxon>Agaricomycotina</taxon>
        <taxon>Agaricomycetes</taxon>
        <taxon>Agaricomycetidae</taxon>
        <taxon>Agaricales</taxon>
        <taxon>Agaricineae</taxon>
        <taxon>Psathyrellaceae</taxon>
        <taxon>Candolleomyces</taxon>
    </lineage>
</organism>
<evidence type="ECO:0000313" key="2">
    <source>
        <dbReference type="EMBL" id="KAJ2932591.1"/>
    </source>
</evidence>
<evidence type="ECO:0000313" key="3">
    <source>
        <dbReference type="Proteomes" id="UP001140091"/>
    </source>
</evidence>
<dbReference type="OrthoDB" id="2914771at2759"/>
<dbReference type="InterPro" id="IPR036047">
    <property type="entry name" value="F-box-like_dom_sf"/>
</dbReference>
<proteinExistence type="predicted"/>
<accession>A0A9W8JB30</accession>
<dbReference type="SUPFAM" id="SSF81383">
    <property type="entry name" value="F-box domain"/>
    <property type="match status" value="1"/>
</dbReference>
<name>A0A9W8JB30_9AGAR</name>
<sequence length="658" mass="74346">MSEGEGMAHISLPTLVLPRDQPAKTTLTIRLTLETGNGGDQGNPVAEHDFGMSSLEPDTATDTPPIRNNERLPAELFAHIFLLVADYKTREQLDSCRLEAFSVFSISHTCRFWRTVALSIQRIWACILQVERDRPELFKLIMSRCDWSPISIVSSIPIILNGSQFAVRAQEIRENWELALNNFESVENVFVRIDYTPFWAQDKFHRVATSRLPNLKSFTVLQDAPEYFGRDPIIGGDPPFRGVPQLETLQLRGRYTLPFMSRPRIFPPSSLKHLTLEHSGAAINHDHRSSLNPSSWLNLLRTLPYLSTLVLYNIVFDPPDVDSNEESEDGTQDPGCVLAHLEILKLVGSAQPCTTLLDSISFPSSCNISLIVMPGPSGNNHSDIFLTVSRCLTSLSLHGTALTLGTKEAIQILVENQDRSIFNFRLQFHGLAHPILPGTLLHFFTVVTLLDSHHPELLKSLRVVMLAIDFEGQDPRSGIRLLRPLFRHFASTRKLHLHGLCSETLQYINAHFETQSPHDSEPLIQYAFPSLTKVVLLVPRWVAWELATMSQDRNRLLKLSNALKLRSNNPEISKLETLVILSRNDEPWDGPIPGGTQAINSRSSFLLFDDSNIASELVFKTYKEMYPQIKEEVYRFGGRPPGLDLVLEHFDEVVIRRF</sequence>
<protein>
    <recommendedName>
        <fullName evidence="4">F-box domain-containing protein</fullName>
    </recommendedName>
</protein>